<evidence type="ECO:0000259" key="5">
    <source>
        <dbReference type="PROSITE" id="PS50850"/>
    </source>
</evidence>
<feature type="domain" description="Major facilitator superfamily (MFS) profile" evidence="5">
    <location>
        <begin position="219"/>
        <end position="366"/>
    </location>
</feature>
<dbReference type="InterPro" id="IPR036259">
    <property type="entry name" value="MFS_trans_sf"/>
</dbReference>
<proteinExistence type="inferred from homology"/>
<evidence type="ECO:0000313" key="6">
    <source>
        <dbReference type="EMBL" id="MDI1487079.1"/>
    </source>
</evidence>
<comment type="similarity">
    <text evidence="2">Belongs to the major facilitator superfamily. Monocarboxylate porter (TC 2.A.1.13) family.</text>
</comment>
<feature type="transmembrane region" description="Helical" evidence="4">
    <location>
        <begin position="32"/>
        <end position="53"/>
    </location>
</feature>
<dbReference type="Gene3D" id="1.20.1250.20">
    <property type="entry name" value="MFS general substrate transporter like domains"/>
    <property type="match status" value="1"/>
</dbReference>
<dbReference type="PANTHER" id="PTHR11360:SF250">
    <property type="entry name" value="MFS-TYPE TRANSPORTER AFUA_1G00970"/>
    <property type="match status" value="1"/>
</dbReference>
<feature type="transmembrane region" description="Helical" evidence="4">
    <location>
        <begin position="101"/>
        <end position="123"/>
    </location>
</feature>
<evidence type="ECO:0000256" key="3">
    <source>
        <dbReference type="SAM" id="MobiDB-lite"/>
    </source>
</evidence>
<dbReference type="GO" id="GO:0022857">
    <property type="term" value="F:transmembrane transporter activity"/>
    <property type="evidence" value="ECO:0007669"/>
    <property type="project" value="InterPro"/>
</dbReference>
<feature type="transmembrane region" description="Helical" evidence="4">
    <location>
        <begin position="219"/>
        <end position="242"/>
    </location>
</feature>
<feature type="transmembrane region" description="Helical" evidence="4">
    <location>
        <begin position="161"/>
        <end position="183"/>
    </location>
</feature>
<comment type="caution">
    <text evidence="6">The sequence shown here is derived from an EMBL/GenBank/DDBJ whole genome shotgun (WGS) entry which is preliminary data.</text>
</comment>
<dbReference type="AlphaFoldDB" id="A0AA43TTF6"/>
<dbReference type="InterPro" id="IPR011701">
    <property type="entry name" value="MFS"/>
</dbReference>
<feature type="transmembrane region" description="Helical" evidence="4">
    <location>
        <begin position="344"/>
        <end position="361"/>
    </location>
</feature>
<feature type="transmembrane region" description="Helical" evidence="4">
    <location>
        <begin position="280"/>
        <end position="303"/>
    </location>
</feature>
<dbReference type="Proteomes" id="UP001161017">
    <property type="component" value="Unassembled WGS sequence"/>
</dbReference>
<feature type="transmembrane region" description="Helical" evidence="4">
    <location>
        <begin position="73"/>
        <end position="95"/>
    </location>
</feature>
<name>A0AA43TTF6_9LECA</name>
<dbReference type="PANTHER" id="PTHR11360">
    <property type="entry name" value="MONOCARBOXYLATE TRANSPORTER"/>
    <property type="match status" value="1"/>
</dbReference>
<feature type="transmembrane region" description="Helical" evidence="4">
    <location>
        <begin position="254"/>
        <end position="273"/>
    </location>
</feature>
<dbReference type="PROSITE" id="PS50850">
    <property type="entry name" value="MFS"/>
    <property type="match status" value="1"/>
</dbReference>
<dbReference type="EMBL" id="JAPUFD010000004">
    <property type="protein sequence ID" value="MDI1487079.1"/>
    <property type="molecule type" value="Genomic_DNA"/>
</dbReference>
<feature type="region of interest" description="Disordered" evidence="3">
    <location>
        <begin position="1"/>
        <end position="21"/>
    </location>
</feature>
<dbReference type="InterPro" id="IPR020846">
    <property type="entry name" value="MFS_dom"/>
</dbReference>
<evidence type="ECO:0000256" key="1">
    <source>
        <dbReference type="ARBA" id="ARBA00004141"/>
    </source>
</evidence>
<dbReference type="GO" id="GO:0016020">
    <property type="term" value="C:membrane"/>
    <property type="evidence" value="ECO:0007669"/>
    <property type="project" value="UniProtKB-SubCell"/>
</dbReference>
<evidence type="ECO:0000256" key="4">
    <source>
        <dbReference type="SAM" id="Phobius"/>
    </source>
</evidence>
<dbReference type="SUPFAM" id="SSF103473">
    <property type="entry name" value="MFS general substrate transporter"/>
    <property type="match status" value="1"/>
</dbReference>
<keyword evidence="4" id="KW-0472">Membrane</keyword>
<keyword evidence="4" id="KW-0812">Transmembrane</keyword>
<sequence length="366" mass="39495">MTASARSSTCPDSDKDEDTAAAPAQKEHSFRAWLSVLGAAVAFFCTSGFMNAFGLFQEYYAQHQLIDKSAFDISWLGSFAMFMMFLGAGLAGVLVDRTGPTSLLFGLSISFLITPPIATVSWYFTKNRGLALSVSISGSFLGGVIWPIMINQLLNHRNVSFGWTMRIVGFTMIPLLVTACIVIRAPLKKIPTEEKPVELEGPQKPTKKKLDLSILRNPAFLPFAIGLTIFYLGMFSPFFFISTYATSLGKSDSFAFNLISILNATSMFGRMILGLLADRYAAFNVCSVAALLSGIIGFTWTAVDTSGGLIIWSMAYGFASGAMLSLQITCAAQISSPENRGTSMGLAIGASALTYVILLRSDILHS</sequence>
<protein>
    <recommendedName>
        <fullName evidence="5">Major facilitator superfamily (MFS) profile domain-containing protein</fullName>
    </recommendedName>
</protein>
<feature type="compositionally biased region" description="Polar residues" evidence="3">
    <location>
        <begin position="1"/>
        <end position="11"/>
    </location>
</feature>
<reference evidence="6" key="1">
    <citation type="journal article" date="2023" name="Genome Biol. Evol.">
        <title>First Whole Genome Sequence and Flow Cytometry Genome Size Data for the Lichen-Forming Fungus Ramalina farinacea (Ascomycota).</title>
        <authorList>
            <person name="Llewellyn T."/>
            <person name="Mian S."/>
            <person name="Hill R."/>
            <person name="Leitch I.J."/>
            <person name="Gaya E."/>
        </authorList>
    </citation>
    <scope>NUCLEOTIDE SEQUENCE</scope>
    <source>
        <strain evidence="6">LIQ254RAFAR</strain>
    </source>
</reference>
<evidence type="ECO:0000313" key="7">
    <source>
        <dbReference type="Proteomes" id="UP001161017"/>
    </source>
</evidence>
<accession>A0AA43TTF6</accession>
<dbReference type="InterPro" id="IPR050327">
    <property type="entry name" value="Proton-linked_MCT"/>
</dbReference>
<dbReference type="Pfam" id="PF07690">
    <property type="entry name" value="MFS_1"/>
    <property type="match status" value="1"/>
</dbReference>
<keyword evidence="7" id="KW-1185">Reference proteome</keyword>
<keyword evidence="4" id="KW-1133">Transmembrane helix</keyword>
<organism evidence="6 7">
    <name type="scientific">Ramalina farinacea</name>
    <dbReference type="NCBI Taxonomy" id="258253"/>
    <lineage>
        <taxon>Eukaryota</taxon>
        <taxon>Fungi</taxon>
        <taxon>Dikarya</taxon>
        <taxon>Ascomycota</taxon>
        <taxon>Pezizomycotina</taxon>
        <taxon>Lecanoromycetes</taxon>
        <taxon>OSLEUM clade</taxon>
        <taxon>Lecanoromycetidae</taxon>
        <taxon>Lecanorales</taxon>
        <taxon>Lecanorineae</taxon>
        <taxon>Ramalinaceae</taxon>
        <taxon>Ramalina</taxon>
    </lineage>
</organism>
<comment type="subcellular location">
    <subcellularLocation>
        <location evidence="1">Membrane</location>
        <topology evidence="1">Multi-pass membrane protein</topology>
    </subcellularLocation>
</comment>
<evidence type="ECO:0000256" key="2">
    <source>
        <dbReference type="ARBA" id="ARBA00006727"/>
    </source>
</evidence>
<feature type="transmembrane region" description="Helical" evidence="4">
    <location>
        <begin position="309"/>
        <end position="332"/>
    </location>
</feature>
<gene>
    <name evidence="6" type="ORF">OHK93_006342</name>
</gene>
<feature type="transmembrane region" description="Helical" evidence="4">
    <location>
        <begin position="130"/>
        <end position="149"/>
    </location>
</feature>